<proteinExistence type="predicted"/>
<comment type="caution">
    <text evidence="4">The sequence shown here is derived from an EMBL/GenBank/DDBJ whole genome shotgun (WGS) entry which is preliminary data.</text>
</comment>
<keyword evidence="2" id="KW-0677">Repeat</keyword>
<evidence type="ECO:0000256" key="1">
    <source>
        <dbReference type="ARBA" id="ARBA00022679"/>
    </source>
</evidence>
<evidence type="ECO:0000313" key="4">
    <source>
        <dbReference type="EMBL" id="MCT2557799.1"/>
    </source>
</evidence>
<protein>
    <submittedName>
        <fullName evidence="4">Acyltransferase</fullName>
    </submittedName>
</protein>
<name>A0A9X2W092_9SPHN</name>
<dbReference type="GO" id="GO:0016746">
    <property type="term" value="F:acyltransferase activity"/>
    <property type="evidence" value="ECO:0007669"/>
    <property type="project" value="UniProtKB-KW"/>
</dbReference>
<dbReference type="CDD" id="cd04647">
    <property type="entry name" value="LbH_MAT_like"/>
    <property type="match status" value="1"/>
</dbReference>
<dbReference type="InterPro" id="IPR001451">
    <property type="entry name" value="Hexapep"/>
</dbReference>
<keyword evidence="1" id="KW-0808">Transferase</keyword>
<dbReference type="Proteomes" id="UP001142648">
    <property type="component" value="Unassembled WGS sequence"/>
</dbReference>
<dbReference type="Pfam" id="PF00132">
    <property type="entry name" value="Hexapep"/>
    <property type="match status" value="1"/>
</dbReference>
<dbReference type="EMBL" id="JAOAMV010000001">
    <property type="protein sequence ID" value="MCT2557799.1"/>
    <property type="molecule type" value="Genomic_DNA"/>
</dbReference>
<dbReference type="PROSITE" id="PS00101">
    <property type="entry name" value="HEXAPEP_TRANSFERASES"/>
    <property type="match status" value="1"/>
</dbReference>
<dbReference type="InterPro" id="IPR051159">
    <property type="entry name" value="Hexapeptide_acetyltransf"/>
</dbReference>
<dbReference type="RefSeq" id="WP_259960801.1">
    <property type="nucleotide sequence ID" value="NZ_JAOAMV010000001.1"/>
</dbReference>
<keyword evidence="3 4" id="KW-0012">Acyltransferase</keyword>
<organism evidence="4 5">
    <name type="scientific">Tsuneonella litorea</name>
    <dbReference type="NCBI Taxonomy" id="2976475"/>
    <lineage>
        <taxon>Bacteria</taxon>
        <taxon>Pseudomonadati</taxon>
        <taxon>Pseudomonadota</taxon>
        <taxon>Alphaproteobacteria</taxon>
        <taxon>Sphingomonadales</taxon>
        <taxon>Erythrobacteraceae</taxon>
        <taxon>Tsuneonella</taxon>
    </lineage>
</organism>
<dbReference type="PANTHER" id="PTHR23416">
    <property type="entry name" value="SIALIC ACID SYNTHASE-RELATED"/>
    <property type="match status" value="1"/>
</dbReference>
<gene>
    <name evidence="4" type="ORF">N0B51_02260</name>
</gene>
<evidence type="ECO:0000313" key="5">
    <source>
        <dbReference type="Proteomes" id="UP001142648"/>
    </source>
</evidence>
<evidence type="ECO:0000256" key="2">
    <source>
        <dbReference type="ARBA" id="ARBA00022737"/>
    </source>
</evidence>
<reference evidence="4" key="1">
    <citation type="submission" date="2022-09" db="EMBL/GenBank/DDBJ databases">
        <title>The genome sequence of Tsuneonella sp. YG55.</title>
        <authorList>
            <person name="Liu Y."/>
        </authorList>
    </citation>
    <scope>NUCLEOTIDE SEQUENCE</scope>
    <source>
        <strain evidence="4">YG55</strain>
    </source>
</reference>
<accession>A0A9X2W092</accession>
<dbReference type="AlphaFoldDB" id="A0A9X2W092"/>
<dbReference type="InterPro" id="IPR018357">
    <property type="entry name" value="Hexapep_transf_CS"/>
</dbReference>
<dbReference type="SUPFAM" id="SSF51161">
    <property type="entry name" value="Trimeric LpxA-like enzymes"/>
    <property type="match status" value="1"/>
</dbReference>
<sequence>MLELLAAFWKDRRDQVDAQFARTLPFGDYVVDRWDKAARLGFGKGTSIYDTAHVFGDVSVGRNTWIGPFTILDGSGGLTIGENCAISAGVQIYTHDTVEWATSGGKAAPVRAPTRIGDNCYIGPNTVVAKGVTIGDGAVVGANSLVLNDIAAGARVGGSPTRSLTRNA</sequence>
<keyword evidence="5" id="KW-1185">Reference proteome</keyword>
<dbReference type="Gene3D" id="2.160.10.10">
    <property type="entry name" value="Hexapeptide repeat proteins"/>
    <property type="match status" value="1"/>
</dbReference>
<dbReference type="Pfam" id="PF14602">
    <property type="entry name" value="Hexapep_2"/>
    <property type="match status" value="1"/>
</dbReference>
<evidence type="ECO:0000256" key="3">
    <source>
        <dbReference type="ARBA" id="ARBA00023315"/>
    </source>
</evidence>
<dbReference type="InterPro" id="IPR011004">
    <property type="entry name" value="Trimer_LpxA-like_sf"/>
</dbReference>